<evidence type="ECO:0000256" key="1">
    <source>
        <dbReference type="ARBA" id="ARBA00001971"/>
    </source>
</evidence>
<reference evidence="10" key="1">
    <citation type="journal article" date="2019" name="Beilstein J. Org. Chem.">
        <title>Nanangenines: drimane sesquiterpenoids as the dominant metabolite cohort of a novel Australian fungus, Aspergillus nanangensis.</title>
        <authorList>
            <person name="Lacey H.J."/>
            <person name="Gilchrist C.L.M."/>
            <person name="Crombie A."/>
            <person name="Kalaitzis J.A."/>
            <person name="Vuong D."/>
            <person name="Rutledge P.J."/>
            <person name="Turner P."/>
            <person name="Pitt J.I."/>
            <person name="Lacey E."/>
            <person name="Chooi Y.H."/>
            <person name="Piggott A.M."/>
        </authorList>
    </citation>
    <scope>NUCLEOTIDE SEQUENCE</scope>
    <source>
        <strain evidence="10">MST-FP2251</strain>
    </source>
</reference>
<dbReference type="GO" id="GO:0004497">
    <property type="term" value="F:monooxygenase activity"/>
    <property type="evidence" value="ECO:0007669"/>
    <property type="project" value="UniProtKB-KW"/>
</dbReference>
<dbReference type="GO" id="GO:0016705">
    <property type="term" value="F:oxidoreductase activity, acting on paired donors, with incorporation or reduction of molecular oxygen"/>
    <property type="evidence" value="ECO:0007669"/>
    <property type="project" value="InterPro"/>
</dbReference>
<organism evidence="10 11">
    <name type="scientific">Aspergillus nanangensis</name>
    <dbReference type="NCBI Taxonomy" id="2582783"/>
    <lineage>
        <taxon>Eukaryota</taxon>
        <taxon>Fungi</taxon>
        <taxon>Dikarya</taxon>
        <taxon>Ascomycota</taxon>
        <taxon>Pezizomycotina</taxon>
        <taxon>Eurotiomycetes</taxon>
        <taxon>Eurotiomycetidae</taxon>
        <taxon>Eurotiales</taxon>
        <taxon>Aspergillaceae</taxon>
        <taxon>Aspergillus</taxon>
        <taxon>Aspergillus subgen. Circumdati</taxon>
    </lineage>
</organism>
<keyword evidence="4 8" id="KW-0479">Metal-binding</keyword>
<keyword evidence="11" id="KW-1185">Reference proteome</keyword>
<keyword evidence="7 9" id="KW-0503">Monooxygenase</keyword>
<evidence type="ECO:0000313" key="11">
    <source>
        <dbReference type="Proteomes" id="UP001194746"/>
    </source>
</evidence>
<proteinExistence type="inferred from homology"/>
<dbReference type="Pfam" id="PF00067">
    <property type="entry name" value="p450"/>
    <property type="match status" value="1"/>
</dbReference>
<evidence type="ECO:0000256" key="2">
    <source>
        <dbReference type="ARBA" id="ARBA00010617"/>
    </source>
</evidence>
<dbReference type="AlphaFoldDB" id="A0AAD4GTF3"/>
<name>A0AAD4GTF3_ASPNN</name>
<dbReference type="PANTHER" id="PTHR24305">
    <property type="entry name" value="CYTOCHROME P450"/>
    <property type="match status" value="1"/>
</dbReference>
<evidence type="ECO:0000256" key="4">
    <source>
        <dbReference type="ARBA" id="ARBA00022723"/>
    </source>
</evidence>
<dbReference type="PROSITE" id="PS00086">
    <property type="entry name" value="CYTOCHROME_P450"/>
    <property type="match status" value="1"/>
</dbReference>
<dbReference type="InterPro" id="IPR002403">
    <property type="entry name" value="Cyt_P450_E_grp-IV"/>
</dbReference>
<comment type="similarity">
    <text evidence="2 9">Belongs to the cytochrome P450 family.</text>
</comment>
<evidence type="ECO:0000313" key="10">
    <source>
        <dbReference type="EMBL" id="KAF9888642.1"/>
    </source>
</evidence>
<dbReference type="CDD" id="cd11062">
    <property type="entry name" value="CYP58-like"/>
    <property type="match status" value="1"/>
</dbReference>
<evidence type="ECO:0000256" key="8">
    <source>
        <dbReference type="PIRSR" id="PIRSR602403-1"/>
    </source>
</evidence>
<keyword evidence="6 8" id="KW-0408">Iron</keyword>
<keyword evidence="3 8" id="KW-0349">Heme</keyword>
<comment type="caution">
    <text evidence="10">The sequence shown here is derived from an EMBL/GenBank/DDBJ whole genome shotgun (WGS) entry which is preliminary data.</text>
</comment>
<evidence type="ECO:0000256" key="5">
    <source>
        <dbReference type="ARBA" id="ARBA00023002"/>
    </source>
</evidence>
<sequence length="548" mass="61127">MLATGESLLMFVAQQGAFINFDKLRRIHKMPSSPHIINEPLNNGAIILYVAYLVLGWLVIRSVYRLWFHPLHRIPGSKLAAVTSFYEFYFDAIKGGRYLWQIEKMHEKYGPVVRINPREVHIKDSDYFHTIASGRRDKDTYNLNTIMTPNAALGTVGHDSHKVRRHIIDRVFSKLSIAKIDSMIQEKLEILMKRLNRARITGTVVDLNYTLANLTTDVISEYVYGESLGSLHEEEYQNTVVDDIQLSLGSFHYSRLSPTLLKLVRLVPMSLPGGGEKLTLEPFSRMVQLGREKSHEYLSGAISGDGVKKVTVLGALVADTVPPQEKTMERLVDESLAVLTGGILSTADVLAVALFHLGRNPSILQTLRQELFGSLSLSGDRIAWSQQSISITKLEKLPYLTAVIRESLRISHPVIVRSARVAAHATMYKDVVIPPGTPVSQSIYFVSMDPLIFPSPEIFNPDRWIEAAANGVNLTKFFVIFGSGSRACVGIHLAYAELYHIIAAFSSTFNWKLHQTGPEDVRTARDMLLAAPESGFLSIKAIITGTVE</sequence>
<comment type="cofactor">
    <cofactor evidence="1 8">
        <name>heme</name>
        <dbReference type="ChEBI" id="CHEBI:30413"/>
    </cofactor>
</comment>
<dbReference type="GO" id="GO:0020037">
    <property type="term" value="F:heme binding"/>
    <property type="evidence" value="ECO:0007669"/>
    <property type="project" value="InterPro"/>
</dbReference>
<dbReference type="Gene3D" id="1.10.630.10">
    <property type="entry name" value="Cytochrome P450"/>
    <property type="match status" value="1"/>
</dbReference>
<evidence type="ECO:0000256" key="6">
    <source>
        <dbReference type="ARBA" id="ARBA00023004"/>
    </source>
</evidence>
<dbReference type="PANTHER" id="PTHR24305:SF157">
    <property type="entry name" value="N-ACETYLTRYPTOPHAN 6-HYDROXYLASE IVOC-RELATED"/>
    <property type="match status" value="1"/>
</dbReference>
<dbReference type="InterPro" id="IPR036396">
    <property type="entry name" value="Cyt_P450_sf"/>
</dbReference>
<feature type="binding site" description="axial binding residue" evidence="8">
    <location>
        <position position="488"/>
    </location>
    <ligand>
        <name>heme</name>
        <dbReference type="ChEBI" id="CHEBI:30413"/>
    </ligand>
    <ligandPart>
        <name>Fe</name>
        <dbReference type="ChEBI" id="CHEBI:18248"/>
    </ligandPart>
</feature>
<keyword evidence="5 9" id="KW-0560">Oxidoreductase</keyword>
<dbReference type="InterPro" id="IPR050121">
    <property type="entry name" value="Cytochrome_P450_monoxygenase"/>
</dbReference>
<reference evidence="10" key="2">
    <citation type="submission" date="2020-02" db="EMBL/GenBank/DDBJ databases">
        <authorList>
            <person name="Gilchrist C.L.M."/>
            <person name="Chooi Y.-H."/>
        </authorList>
    </citation>
    <scope>NUCLEOTIDE SEQUENCE</scope>
    <source>
        <strain evidence="10">MST-FP2251</strain>
    </source>
</reference>
<dbReference type="GO" id="GO:0005506">
    <property type="term" value="F:iron ion binding"/>
    <property type="evidence" value="ECO:0007669"/>
    <property type="project" value="InterPro"/>
</dbReference>
<dbReference type="InterPro" id="IPR001128">
    <property type="entry name" value="Cyt_P450"/>
</dbReference>
<dbReference type="InterPro" id="IPR017972">
    <property type="entry name" value="Cyt_P450_CS"/>
</dbReference>
<dbReference type="EMBL" id="VCAU01000044">
    <property type="protein sequence ID" value="KAF9888642.1"/>
    <property type="molecule type" value="Genomic_DNA"/>
</dbReference>
<dbReference type="Proteomes" id="UP001194746">
    <property type="component" value="Unassembled WGS sequence"/>
</dbReference>
<protein>
    <recommendedName>
        <fullName evidence="12">Cytochrome P450</fullName>
    </recommendedName>
</protein>
<evidence type="ECO:0000256" key="7">
    <source>
        <dbReference type="ARBA" id="ARBA00023033"/>
    </source>
</evidence>
<gene>
    <name evidence="10" type="ORF">FE257_008400</name>
</gene>
<dbReference type="PRINTS" id="PR00385">
    <property type="entry name" value="P450"/>
</dbReference>
<dbReference type="SUPFAM" id="SSF48264">
    <property type="entry name" value="Cytochrome P450"/>
    <property type="match status" value="1"/>
</dbReference>
<dbReference type="PRINTS" id="PR00465">
    <property type="entry name" value="EP450IV"/>
</dbReference>
<evidence type="ECO:0008006" key="12">
    <source>
        <dbReference type="Google" id="ProtNLM"/>
    </source>
</evidence>
<evidence type="ECO:0000256" key="3">
    <source>
        <dbReference type="ARBA" id="ARBA00022617"/>
    </source>
</evidence>
<accession>A0AAD4GTF3</accession>
<evidence type="ECO:0000256" key="9">
    <source>
        <dbReference type="RuleBase" id="RU000461"/>
    </source>
</evidence>